<feature type="compositionally biased region" description="Basic and acidic residues" evidence="12">
    <location>
        <begin position="1300"/>
        <end position="1319"/>
    </location>
</feature>
<dbReference type="Gene3D" id="3.30.60.60">
    <property type="entry name" value="N-acetyl transferase-like"/>
    <property type="match status" value="1"/>
</dbReference>
<keyword evidence="8" id="KW-0156">Chromatin regulator</keyword>
<feature type="active site" description="Proton donor/acceptor" evidence="11">
    <location>
        <position position="239"/>
    </location>
</feature>
<feature type="compositionally biased region" description="Basic and acidic residues" evidence="12">
    <location>
        <begin position="1502"/>
        <end position="1514"/>
    </location>
</feature>
<evidence type="ECO:0000256" key="8">
    <source>
        <dbReference type="ARBA" id="ARBA00022853"/>
    </source>
</evidence>
<feature type="compositionally biased region" description="Low complexity" evidence="12">
    <location>
        <begin position="1540"/>
        <end position="1567"/>
    </location>
</feature>
<dbReference type="Gene3D" id="3.40.630.30">
    <property type="match status" value="1"/>
</dbReference>
<feature type="compositionally biased region" description="Polar residues" evidence="12">
    <location>
        <begin position="833"/>
        <end position="843"/>
    </location>
</feature>
<dbReference type="Pfam" id="PF17772">
    <property type="entry name" value="zf-MYST"/>
    <property type="match status" value="1"/>
</dbReference>
<name>A0A9Q0NAD4_9DIPT</name>
<dbReference type="Proteomes" id="UP001151699">
    <property type="component" value="Chromosome A"/>
</dbReference>
<evidence type="ECO:0000256" key="9">
    <source>
        <dbReference type="ARBA" id="ARBA00022990"/>
    </source>
</evidence>
<keyword evidence="9" id="KW-0007">Acetylation</keyword>
<dbReference type="EC" id="2.3.1.48" evidence="3"/>
<evidence type="ECO:0000256" key="2">
    <source>
        <dbReference type="ARBA" id="ARBA00010107"/>
    </source>
</evidence>
<sequence length="1697" mass="190212">MEMQPLAPGVTQKDVNMYKEVREKAAQAVAEIMNPGGRLNLAAPNTTGINPNLTSPTSIALAAQERCPAAIEFGPWDIDTWYSSPFPQEYARLPKLFLCEFCLKYTKSKAVLERHQDKCTWRHPPGNEIYRRDDISVFEVDGNVNKLYCQNLCLLAKLFLDHKTLYYDVEPFLFYVLTKNDKKGCRLVGYFSKEKHCAQKFNVSCIMTMPQYQRQGFGRFLIDFSYLLSREEGQPGTPEKPLSDLGRVSYHAYWKSVILEYLHRHRGNSINIQAIGDETGLFAPDIALTFQLLNFVRCVKREGDFKYQIVFCVDWDKVDAHQEKIRKSTIRIDIDKECLRWTPLLTPAYRPKIDSDDDTSQDVAKPDASRENSTLETKAEEKQHQISVVAALQGTVAEISGVKQKGRKNFVYRAPGRPVGRKSAQLVSPPEPIEATPEQVPPISITPEVFETTSSGRRRTRPSKFNETTFGEAKTKPNPVALTSKDPAVATKRRKSFKSVPDPVEERIDLKRKKFDSNLPSDEENDERKRTRKRLRLDDEPKLESDRRDEVQPMEQQATNAKLETTISCEQTKKVDGRRRTIHSTRDNSSDIAKKSNKKIESEQIVERKVEEDIPATEPPVTAGSRRSRFSSKMTTPNDTPVRETRSRNIVTPEAEILKSPAKRLRTAPKETPQMETDVQAEESTRRSRRSMKEANTSLSLESDTQSETTEIATRATRTRYSNRLPVASTTKSSKKVRSSRVLDVDSPATVASTEISDDDSIKTSKSETPRVMVTNILAKMMEKSSEMSTEPPSIKRKKVQANFKPGARISSRIAAAAAASSPLTVMEGANDETPTGGKSQLTLPEMFKQKAVEEKKVELRVTPVPTEIPPIVQEIRSEVKRPIATTPKLRSKRNAAQNLKKTEEYSAEADDELEEDRKSDDKKIQSMPKAVVTLTDIKSIEKALFLAPPTTSTVVDSPLKVPAVSETVANKPANDDSMDVQKSMTERHSVAVAKKTKKQKLTVGLTTDFSAVSAPEVFLPKLPDIIDREPIQFDARNTETLKNECVVDSMTANVAKPLDICDIPKQEMKSDQPTAVQTIQPDKVAEKISVITESRQSKSPEKQQPEKSVLDKPMMLSTLIQQMSSSDDTILQSVPMDIETTPPQKIEEPVITSSVAVALLSENTASVLKVNENYKTSLECGSNIVEQSNVQNEAPDETPPKRPSTESRPNVIVDAIANLNPIETKSNSEIDSKNLEAKIPKFDDSNASTLMSSGFGKGNLDTETTAPKNPIVLPTTSETGNDPEQKESRIMKNPPIADSCERIESDDKTVIKTVREPEVSDTISDKNQINFGELTAPKDSQTVEIDLSQMPTLSEKAQSNNNESKSDEQSRLDGNVPTKVDSQQKSETQPSRIEPHQIKSESTSRTEPIQPRSDSKNDHHKYEMSYQYQQRSDQFQQQPSHRSSEHHQRSERIQDIRRLSKDRQFQSESTQRTSQTKTSSDGTPAKKSSSSSSCSQASSDQKSDRKTSEKVEQRSQQTSLTTDNLSKKNESPVKNLQKSSSSKNYSTDSLSSGANKFLSSSSSSGNRSDKHHSSKSNNMSIVSDQKTVDLNKMSTQFAMNPMNLPNYHHTAPHGQFWQWDPYYPGYMNMSHLDHAAAQKEKSNLRNERKASSNDQKQPKALKEELKSSNESGYSSNSNKTYNQQYDASNSGQFDKK</sequence>
<keyword evidence="7" id="KW-0862">Zinc</keyword>
<keyword evidence="10" id="KW-0539">Nucleus</keyword>
<feature type="compositionally biased region" description="Basic and acidic residues" evidence="12">
    <location>
        <begin position="916"/>
        <end position="925"/>
    </location>
</feature>
<feature type="compositionally biased region" description="Low complexity" evidence="12">
    <location>
        <begin position="1467"/>
        <end position="1501"/>
    </location>
</feature>
<feature type="region of interest" description="Disordered" evidence="12">
    <location>
        <begin position="1186"/>
        <end position="1209"/>
    </location>
</feature>
<evidence type="ECO:0000256" key="3">
    <source>
        <dbReference type="ARBA" id="ARBA00013184"/>
    </source>
</evidence>
<evidence type="ECO:0000256" key="10">
    <source>
        <dbReference type="ARBA" id="ARBA00023242"/>
    </source>
</evidence>
<evidence type="ECO:0000313" key="14">
    <source>
        <dbReference type="EMBL" id="KAJ6646742.1"/>
    </source>
</evidence>
<evidence type="ECO:0000256" key="5">
    <source>
        <dbReference type="ARBA" id="ARBA00022723"/>
    </source>
</evidence>
<feature type="domain" description="MYST-type HAT" evidence="13">
    <location>
        <begin position="63"/>
        <end position="343"/>
    </location>
</feature>
<feature type="compositionally biased region" description="Basic and acidic residues" evidence="12">
    <location>
        <begin position="760"/>
        <end position="769"/>
    </location>
</feature>
<dbReference type="PANTHER" id="PTHR10615:SF217">
    <property type="entry name" value="HISTONE ACETYLTRANSFERASE"/>
    <property type="match status" value="1"/>
</dbReference>
<feature type="region of interest" description="Disordered" evidence="12">
    <location>
        <begin position="1640"/>
        <end position="1697"/>
    </location>
</feature>
<feature type="region of interest" description="Disordered" evidence="12">
    <location>
        <begin position="574"/>
        <end position="769"/>
    </location>
</feature>
<evidence type="ECO:0000256" key="4">
    <source>
        <dbReference type="ARBA" id="ARBA00022679"/>
    </source>
</evidence>
<feature type="region of interest" description="Disordered" evidence="12">
    <location>
        <begin position="1258"/>
        <end position="1585"/>
    </location>
</feature>
<dbReference type="InterPro" id="IPR036388">
    <property type="entry name" value="WH-like_DNA-bd_sf"/>
</dbReference>
<feature type="region of interest" description="Disordered" evidence="12">
    <location>
        <begin position="819"/>
        <end position="843"/>
    </location>
</feature>
<proteinExistence type="inferred from homology"/>
<feature type="compositionally biased region" description="Basic and acidic residues" evidence="12">
    <location>
        <begin position="1640"/>
        <end position="1668"/>
    </location>
</feature>
<evidence type="ECO:0000256" key="6">
    <source>
        <dbReference type="ARBA" id="ARBA00022771"/>
    </source>
</evidence>
<accession>A0A9Q0NAD4</accession>
<keyword evidence="15" id="KW-1185">Reference proteome</keyword>
<evidence type="ECO:0000256" key="1">
    <source>
        <dbReference type="ARBA" id="ARBA00004123"/>
    </source>
</evidence>
<keyword evidence="6" id="KW-0863">Zinc-finger</keyword>
<dbReference type="SUPFAM" id="SSF55729">
    <property type="entry name" value="Acyl-CoA N-acyltransferases (Nat)"/>
    <property type="match status" value="1"/>
</dbReference>
<dbReference type="GO" id="GO:0003682">
    <property type="term" value="F:chromatin binding"/>
    <property type="evidence" value="ECO:0007669"/>
    <property type="project" value="TreeGrafter"/>
</dbReference>
<feature type="compositionally biased region" description="Basic and acidic residues" evidence="12">
    <location>
        <begin position="574"/>
        <end position="612"/>
    </location>
</feature>
<gene>
    <name evidence="14" type="primary">Kat6b</name>
    <name evidence="14" type="ORF">Bhyg_01956</name>
</gene>
<feature type="region of interest" description="Disordered" evidence="12">
    <location>
        <begin position="1092"/>
        <end position="1111"/>
    </location>
</feature>
<evidence type="ECO:0000313" key="15">
    <source>
        <dbReference type="Proteomes" id="UP001151699"/>
    </source>
</evidence>
<comment type="caution">
    <text evidence="14">The sequence shown here is derived from an EMBL/GenBank/DDBJ whole genome shotgun (WGS) entry which is preliminary data.</text>
</comment>
<feature type="compositionally biased region" description="Low complexity" evidence="12">
    <location>
        <begin position="1428"/>
        <end position="1442"/>
    </location>
</feature>
<dbReference type="GO" id="GO:0008270">
    <property type="term" value="F:zinc ion binding"/>
    <property type="evidence" value="ECO:0007669"/>
    <property type="project" value="UniProtKB-KW"/>
</dbReference>
<comment type="subcellular location">
    <subcellularLocation>
        <location evidence="1">Nucleus</location>
    </subcellularLocation>
</comment>
<feature type="compositionally biased region" description="Acidic residues" evidence="12">
    <location>
        <begin position="906"/>
        <end position="915"/>
    </location>
</feature>
<feature type="compositionally biased region" description="Low complexity" evidence="12">
    <location>
        <begin position="1669"/>
        <end position="1679"/>
    </location>
</feature>
<evidence type="ECO:0000256" key="11">
    <source>
        <dbReference type="PIRSR" id="PIRSR602717-51"/>
    </source>
</evidence>
<evidence type="ECO:0000259" key="13">
    <source>
        <dbReference type="PROSITE" id="PS51726"/>
    </source>
</evidence>
<dbReference type="GO" id="GO:0006357">
    <property type="term" value="P:regulation of transcription by RNA polymerase II"/>
    <property type="evidence" value="ECO:0007669"/>
    <property type="project" value="TreeGrafter"/>
</dbReference>
<evidence type="ECO:0000256" key="12">
    <source>
        <dbReference type="SAM" id="MobiDB-lite"/>
    </source>
</evidence>
<dbReference type="PROSITE" id="PS51726">
    <property type="entry name" value="MYST_HAT"/>
    <property type="match status" value="1"/>
</dbReference>
<dbReference type="PANTHER" id="PTHR10615">
    <property type="entry name" value="HISTONE ACETYLTRANSFERASE"/>
    <property type="match status" value="1"/>
</dbReference>
<feature type="region of interest" description="Disordered" evidence="12">
    <location>
        <begin position="413"/>
        <end position="559"/>
    </location>
</feature>
<evidence type="ECO:0000256" key="7">
    <source>
        <dbReference type="ARBA" id="ARBA00022833"/>
    </source>
</evidence>
<dbReference type="InterPro" id="IPR040706">
    <property type="entry name" value="Zf-MYST"/>
</dbReference>
<dbReference type="GO" id="GO:0005634">
    <property type="term" value="C:nucleus"/>
    <property type="evidence" value="ECO:0007669"/>
    <property type="project" value="UniProtKB-SubCell"/>
</dbReference>
<dbReference type="FunFam" id="3.40.630.30:FF:000001">
    <property type="entry name" value="Histone acetyltransferase"/>
    <property type="match status" value="1"/>
</dbReference>
<dbReference type="GO" id="GO:0070776">
    <property type="term" value="C:MOZ/MORF histone acetyltransferase complex"/>
    <property type="evidence" value="ECO:0007669"/>
    <property type="project" value="TreeGrafter"/>
</dbReference>
<feature type="compositionally biased region" description="Polar residues" evidence="12">
    <location>
        <begin position="1339"/>
        <end position="1364"/>
    </location>
</feature>
<dbReference type="FunFam" id="1.10.10.10:FF:000123">
    <property type="entry name" value="Histone acetyltransferase"/>
    <property type="match status" value="1"/>
</dbReference>
<keyword evidence="5" id="KW-0479">Metal-binding</keyword>
<dbReference type="InterPro" id="IPR016181">
    <property type="entry name" value="Acyl_CoA_acyltransferase"/>
</dbReference>
<feature type="compositionally biased region" description="Basic and acidic residues" evidence="12">
    <location>
        <begin position="1394"/>
        <end position="1405"/>
    </location>
</feature>
<protein>
    <recommendedName>
        <fullName evidence="3">histone acetyltransferase</fullName>
        <ecNumber evidence="3">2.3.1.48</ecNumber>
    </recommendedName>
</protein>
<dbReference type="FunFam" id="3.30.60.60:FF:000001">
    <property type="entry name" value="Histone acetyltransferase"/>
    <property type="match status" value="1"/>
</dbReference>
<feature type="compositionally biased region" description="Basic and acidic residues" evidence="12">
    <location>
        <begin position="1443"/>
        <end position="1466"/>
    </location>
</feature>
<feature type="compositionally biased region" description="Basic and acidic residues" evidence="12">
    <location>
        <begin position="1414"/>
        <end position="1424"/>
    </location>
</feature>
<dbReference type="GO" id="GO:0040029">
    <property type="term" value="P:epigenetic regulation of gene expression"/>
    <property type="evidence" value="ECO:0007669"/>
    <property type="project" value="UniProtKB-ARBA"/>
</dbReference>
<dbReference type="Gene3D" id="1.10.10.10">
    <property type="entry name" value="Winged helix-like DNA-binding domain superfamily/Winged helix DNA-binding domain"/>
    <property type="match status" value="1"/>
</dbReference>
<comment type="similarity">
    <text evidence="2">Belongs to the MYST (SAS/MOZ) family.</text>
</comment>
<dbReference type="InterPro" id="IPR002717">
    <property type="entry name" value="HAT_MYST-type"/>
</dbReference>
<feature type="compositionally biased region" description="Polar residues" evidence="12">
    <location>
        <begin position="1381"/>
        <end position="1392"/>
    </location>
</feature>
<feature type="compositionally biased region" description="Basic and acidic residues" evidence="12">
    <location>
        <begin position="1096"/>
        <end position="1111"/>
    </location>
</feature>
<feature type="region of interest" description="Disordered" evidence="12">
    <location>
        <begin position="882"/>
        <end position="925"/>
    </location>
</feature>
<feature type="compositionally biased region" description="Polar residues" evidence="12">
    <location>
        <begin position="1680"/>
        <end position="1697"/>
    </location>
</feature>
<feature type="compositionally biased region" description="Low complexity" evidence="12">
    <location>
        <begin position="708"/>
        <end position="720"/>
    </location>
</feature>
<dbReference type="GO" id="GO:0003712">
    <property type="term" value="F:transcription coregulator activity"/>
    <property type="evidence" value="ECO:0007669"/>
    <property type="project" value="TreeGrafter"/>
</dbReference>
<reference evidence="14" key="1">
    <citation type="submission" date="2022-07" db="EMBL/GenBank/DDBJ databases">
        <authorList>
            <person name="Trinca V."/>
            <person name="Uliana J.V.C."/>
            <person name="Torres T.T."/>
            <person name="Ward R.J."/>
            <person name="Monesi N."/>
        </authorList>
    </citation>
    <scope>NUCLEOTIDE SEQUENCE</scope>
    <source>
        <strain evidence="14">HSMRA1968</strain>
        <tissue evidence="14">Whole embryos</tissue>
    </source>
</reference>
<feature type="region of interest" description="Disordered" evidence="12">
    <location>
        <begin position="350"/>
        <end position="383"/>
    </location>
</feature>
<feature type="compositionally biased region" description="Polar residues" evidence="12">
    <location>
        <begin position="1576"/>
        <end position="1585"/>
    </location>
</feature>
<dbReference type="GO" id="GO:0010484">
    <property type="term" value="F:histone H3 acetyltransferase activity"/>
    <property type="evidence" value="ECO:0007669"/>
    <property type="project" value="TreeGrafter"/>
</dbReference>
<dbReference type="InterPro" id="IPR050603">
    <property type="entry name" value="MYST_HAT"/>
</dbReference>
<dbReference type="OrthoDB" id="787137at2759"/>
<keyword evidence="4" id="KW-0808">Transferase</keyword>
<feature type="compositionally biased region" description="Basic and acidic residues" evidence="12">
    <location>
        <begin position="536"/>
        <end position="551"/>
    </location>
</feature>
<dbReference type="EMBL" id="WJQU01000001">
    <property type="protein sequence ID" value="KAJ6646742.1"/>
    <property type="molecule type" value="Genomic_DNA"/>
</dbReference>
<organism evidence="14 15">
    <name type="scientific">Pseudolycoriella hygida</name>
    <dbReference type="NCBI Taxonomy" id="35572"/>
    <lineage>
        <taxon>Eukaryota</taxon>
        <taxon>Metazoa</taxon>
        <taxon>Ecdysozoa</taxon>
        <taxon>Arthropoda</taxon>
        <taxon>Hexapoda</taxon>
        <taxon>Insecta</taxon>
        <taxon>Pterygota</taxon>
        <taxon>Neoptera</taxon>
        <taxon>Endopterygota</taxon>
        <taxon>Diptera</taxon>
        <taxon>Nematocera</taxon>
        <taxon>Sciaroidea</taxon>
        <taxon>Sciaridae</taxon>
        <taxon>Pseudolycoriella</taxon>
    </lineage>
</organism>
<feature type="compositionally biased region" description="Polar residues" evidence="12">
    <location>
        <begin position="694"/>
        <end position="707"/>
    </location>
</feature>
<feature type="compositionally biased region" description="Polar residues" evidence="12">
    <location>
        <begin position="1322"/>
        <end position="1331"/>
    </location>
</feature>
<feature type="compositionally biased region" description="Polar residues" evidence="12">
    <location>
        <begin position="1515"/>
        <end position="1525"/>
    </location>
</feature>
<dbReference type="Pfam" id="PF01853">
    <property type="entry name" value="MOZ_SAS"/>
    <property type="match status" value="1"/>
</dbReference>